<proteinExistence type="predicted"/>
<protein>
    <submittedName>
        <fullName evidence="1">Uncharacterized protein</fullName>
    </submittedName>
</protein>
<sequence length="250" mass="27427">MIGLLIDLFGMFGKRKEKRLARSVIRIKHRGFVDSLRAHLKRQNPALSEAELQPMLPLTRPLVGDLVMAYALDDAAEAQYAGEAFLARHTLSLDEVHKAAFANTRAQVVRRINQAELQNFIGVESSVAGAASSLVLFPEYWQSWQKKLGAPLLAVVPGRDFVAFRAIPAAGPEREQALVRALVMRNAAMSAFEESGNHALSEFAYHVRDGQFEVAGQLGEQDAETRALLQSPQGRELLRQCGIAAPETAA</sequence>
<evidence type="ECO:0000313" key="2">
    <source>
        <dbReference type="Proteomes" id="UP001165498"/>
    </source>
</evidence>
<gene>
    <name evidence="1" type="ORF">NM961_23070</name>
</gene>
<evidence type="ECO:0000313" key="1">
    <source>
        <dbReference type="EMBL" id="MCQ4167601.1"/>
    </source>
</evidence>
<dbReference type="Proteomes" id="UP001165498">
    <property type="component" value="Unassembled WGS sequence"/>
</dbReference>
<keyword evidence="2" id="KW-1185">Reference proteome</keyword>
<organism evidence="1 2">
    <name type="scientific">Tahibacter harae</name>
    <dbReference type="NCBI Taxonomy" id="2963937"/>
    <lineage>
        <taxon>Bacteria</taxon>
        <taxon>Pseudomonadati</taxon>
        <taxon>Pseudomonadota</taxon>
        <taxon>Gammaproteobacteria</taxon>
        <taxon>Lysobacterales</taxon>
        <taxon>Rhodanobacteraceae</taxon>
        <taxon>Tahibacter</taxon>
    </lineage>
</organism>
<accession>A0ABT1QZ79</accession>
<comment type="caution">
    <text evidence="1">The sequence shown here is derived from an EMBL/GenBank/DDBJ whole genome shotgun (WGS) entry which is preliminary data.</text>
</comment>
<reference evidence="1" key="1">
    <citation type="submission" date="2022-07" db="EMBL/GenBank/DDBJ databases">
        <title>Tahibacter sp., a new gammaproteobacterium isolated from the silt sample collected at pig farm.</title>
        <authorList>
            <person name="Chen H."/>
        </authorList>
    </citation>
    <scope>NUCLEOTIDE SEQUENCE</scope>
    <source>
        <strain evidence="1">P2K</strain>
    </source>
</reference>
<dbReference type="RefSeq" id="WP_255916786.1">
    <property type="nucleotide sequence ID" value="NZ_JANFQO010000037.1"/>
</dbReference>
<dbReference type="EMBL" id="JANFQO010000037">
    <property type="protein sequence ID" value="MCQ4167601.1"/>
    <property type="molecule type" value="Genomic_DNA"/>
</dbReference>
<name>A0ABT1QZ79_9GAMM</name>